<evidence type="ECO:0000256" key="2">
    <source>
        <dbReference type="ARBA" id="ARBA00022729"/>
    </source>
</evidence>
<evidence type="ECO:0000256" key="1">
    <source>
        <dbReference type="ARBA" id="ARBA00004442"/>
    </source>
</evidence>
<organism evidence="5 6">
    <name type="scientific">Aquabacterium lacunae</name>
    <dbReference type="NCBI Taxonomy" id="2528630"/>
    <lineage>
        <taxon>Bacteria</taxon>
        <taxon>Pseudomonadati</taxon>
        <taxon>Pseudomonadota</taxon>
        <taxon>Betaproteobacteria</taxon>
        <taxon>Burkholderiales</taxon>
        <taxon>Aquabacterium</taxon>
    </lineage>
</organism>
<evidence type="ECO:0000313" key="6">
    <source>
        <dbReference type="Proteomes" id="UP000292120"/>
    </source>
</evidence>
<comment type="subcellular location">
    <subcellularLocation>
        <location evidence="1">Cell outer membrane</location>
    </subcellularLocation>
</comment>
<dbReference type="AlphaFoldDB" id="A0A4Q9H0Q9"/>
<dbReference type="Gene3D" id="2.40.160.20">
    <property type="match status" value="1"/>
</dbReference>
<protein>
    <recommendedName>
        <fullName evidence="4">Outer membrane protein beta-barrel domain-containing protein</fullName>
    </recommendedName>
</protein>
<dbReference type="SUPFAM" id="SSF56925">
    <property type="entry name" value="OMPA-like"/>
    <property type="match status" value="1"/>
</dbReference>
<evidence type="ECO:0000256" key="3">
    <source>
        <dbReference type="SAM" id="SignalP"/>
    </source>
</evidence>
<dbReference type="Proteomes" id="UP000292120">
    <property type="component" value="Unassembled WGS sequence"/>
</dbReference>
<keyword evidence="2 3" id="KW-0732">Signal</keyword>
<dbReference type="InterPro" id="IPR027385">
    <property type="entry name" value="Beta-barrel_OMP"/>
</dbReference>
<dbReference type="EMBL" id="SIXI01000002">
    <property type="protein sequence ID" value="TBO32873.1"/>
    <property type="molecule type" value="Genomic_DNA"/>
</dbReference>
<evidence type="ECO:0000259" key="4">
    <source>
        <dbReference type="Pfam" id="PF13505"/>
    </source>
</evidence>
<feature type="domain" description="Outer membrane protein beta-barrel" evidence="4">
    <location>
        <begin position="16"/>
        <end position="189"/>
    </location>
</feature>
<dbReference type="GO" id="GO:0009279">
    <property type="term" value="C:cell outer membrane"/>
    <property type="evidence" value="ECO:0007669"/>
    <property type="project" value="UniProtKB-SubCell"/>
</dbReference>
<keyword evidence="6" id="KW-1185">Reference proteome</keyword>
<feature type="chain" id="PRO_5020274714" description="Outer membrane protein beta-barrel domain-containing protein" evidence="3">
    <location>
        <begin position="28"/>
        <end position="189"/>
    </location>
</feature>
<comment type="caution">
    <text evidence="5">The sequence shown here is derived from an EMBL/GenBank/DDBJ whole genome shotgun (WGS) entry which is preliminary data.</text>
</comment>
<accession>A0A4Q9H0Q9</accession>
<proteinExistence type="predicted"/>
<gene>
    <name evidence="5" type="ORF">EYS42_06835</name>
</gene>
<evidence type="ECO:0000313" key="5">
    <source>
        <dbReference type="EMBL" id="TBO32873.1"/>
    </source>
</evidence>
<dbReference type="InterPro" id="IPR011250">
    <property type="entry name" value="OMP/PagP_B-barrel"/>
</dbReference>
<reference evidence="5 6" key="1">
    <citation type="submission" date="2019-02" db="EMBL/GenBank/DDBJ databases">
        <title>Aquabacterium sp. strain KMB7.</title>
        <authorList>
            <person name="Chen W.-M."/>
        </authorList>
    </citation>
    <scope>NUCLEOTIDE SEQUENCE [LARGE SCALE GENOMIC DNA]</scope>
    <source>
        <strain evidence="5 6">KMB7</strain>
    </source>
</reference>
<dbReference type="RefSeq" id="WP_130967081.1">
    <property type="nucleotide sequence ID" value="NZ_SIXI01000002.1"/>
</dbReference>
<name>A0A4Q9H0Q9_9BURK</name>
<dbReference type="OrthoDB" id="9130661at2"/>
<sequence>MKASFLASKLALGLVAAAALSSGVAQAQTAPSKNKSYATVLLGIDKASFDCAGATPCDNKDKFIKASVGAELGMGFAAEVGFSNYGRAKIGTTSTTANAGTVMAAYRYGVMDDVTVTARLGVAYVRTTQRNGSTEEFKGSIQPVAGLSVQYAITPQIEAVVGAEFTRAKDASNTKANITAFGIGASGRF</sequence>
<feature type="signal peptide" evidence="3">
    <location>
        <begin position="1"/>
        <end position="27"/>
    </location>
</feature>
<dbReference type="Pfam" id="PF13505">
    <property type="entry name" value="OMP_b-brl"/>
    <property type="match status" value="1"/>
</dbReference>